<accession>A0A399D188</accession>
<reference evidence="1 2" key="1">
    <citation type="journal article" date="2015" name="Int. J. Syst. Evol. Microbiol.">
        <title>Mariniphaga sediminis sp. nov., isolated from coastal sediment.</title>
        <authorList>
            <person name="Wang F.Q."/>
            <person name="Shen Q.Y."/>
            <person name="Chen G.J."/>
            <person name="Du Z.J."/>
        </authorList>
    </citation>
    <scope>NUCLEOTIDE SEQUENCE [LARGE SCALE GENOMIC DNA]</scope>
    <source>
        <strain evidence="1 2">SY21</strain>
    </source>
</reference>
<organism evidence="1 2">
    <name type="scientific">Mariniphaga sediminis</name>
    <dbReference type="NCBI Taxonomy" id="1628158"/>
    <lineage>
        <taxon>Bacteria</taxon>
        <taxon>Pseudomonadati</taxon>
        <taxon>Bacteroidota</taxon>
        <taxon>Bacteroidia</taxon>
        <taxon>Marinilabiliales</taxon>
        <taxon>Prolixibacteraceae</taxon>
        <taxon>Mariniphaga</taxon>
    </lineage>
</organism>
<name>A0A399D188_9BACT</name>
<protein>
    <submittedName>
        <fullName evidence="1">Uncharacterized protein</fullName>
    </submittedName>
</protein>
<dbReference type="AlphaFoldDB" id="A0A399D188"/>
<dbReference type="EMBL" id="QWET01000005">
    <property type="protein sequence ID" value="RIH65634.1"/>
    <property type="molecule type" value="Genomic_DNA"/>
</dbReference>
<keyword evidence="2" id="KW-1185">Reference proteome</keyword>
<evidence type="ECO:0000313" key="1">
    <source>
        <dbReference type="EMBL" id="RIH65634.1"/>
    </source>
</evidence>
<gene>
    <name evidence="1" type="ORF">D1164_08180</name>
</gene>
<evidence type="ECO:0000313" key="2">
    <source>
        <dbReference type="Proteomes" id="UP000266441"/>
    </source>
</evidence>
<comment type="caution">
    <text evidence="1">The sequence shown here is derived from an EMBL/GenBank/DDBJ whole genome shotgun (WGS) entry which is preliminary data.</text>
</comment>
<dbReference type="Proteomes" id="UP000266441">
    <property type="component" value="Unassembled WGS sequence"/>
</dbReference>
<sequence>MKMIEKKNIINNINSVELCVFSVTSVVKEKDSTTKHHKEGTESRKEINNKNSVELCVFSVFSVVKEKDSTAELHKLEIGKVLIS</sequence>
<proteinExistence type="predicted"/>